<dbReference type="Pfam" id="PF01061">
    <property type="entry name" value="ABC2_membrane"/>
    <property type="match status" value="1"/>
</dbReference>
<dbReference type="GO" id="GO:0015920">
    <property type="term" value="P:lipopolysaccharide transport"/>
    <property type="evidence" value="ECO:0007669"/>
    <property type="project" value="TreeGrafter"/>
</dbReference>
<evidence type="ECO:0000256" key="7">
    <source>
        <dbReference type="ARBA" id="ARBA00023047"/>
    </source>
</evidence>
<accession>A0A2Z4XY42</accession>
<keyword evidence="5 9" id="KW-0812">Transmembrane</keyword>
<feature type="transmembrane region" description="Helical" evidence="9">
    <location>
        <begin position="74"/>
        <end position="92"/>
    </location>
</feature>
<keyword evidence="8 9" id="KW-0472">Membrane</keyword>
<evidence type="ECO:0000256" key="2">
    <source>
        <dbReference type="ARBA" id="ARBA00007783"/>
    </source>
</evidence>
<dbReference type="PANTHER" id="PTHR30413:SF10">
    <property type="entry name" value="CAPSULE POLYSACCHARIDE EXPORT INNER-MEMBRANE PROTEIN CTRC"/>
    <property type="match status" value="1"/>
</dbReference>
<dbReference type="AlphaFoldDB" id="A0A2Z4XY42"/>
<dbReference type="EMBL" id="CP043424">
    <property type="protein sequence ID" value="QIW11630.1"/>
    <property type="molecule type" value="Genomic_DNA"/>
</dbReference>
<dbReference type="KEGG" id="fad:CDH04_02770"/>
<comment type="similarity">
    <text evidence="2 9">Belongs to the ABC-2 integral membrane protein family.</text>
</comment>
<dbReference type="GO" id="GO:0140359">
    <property type="term" value="F:ABC-type transporter activity"/>
    <property type="evidence" value="ECO:0007669"/>
    <property type="project" value="InterPro"/>
</dbReference>
<evidence type="ECO:0000256" key="6">
    <source>
        <dbReference type="ARBA" id="ARBA00022989"/>
    </source>
</evidence>
<name>A0A2Z4XY42_9GAMM</name>
<dbReference type="Proteomes" id="UP000251120">
    <property type="component" value="Chromosome"/>
</dbReference>
<feature type="transmembrane region" description="Helical" evidence="9">
    <location>
        <begin position="153"/>
        <end position="172"/>
    </location>
</feature>
<keyword evidence="6 9" id="KW-1133">Transmembrane helix</keyword>
<keyword evidence="4 9" id="KW-1003">Cell membrane</keyword>
<evidence type="ECO:0000313" key="11">
    <source>
        <dbReference type="EMBL" id="AXA33402.1"/>
    </source>
</evidence>
<evidence type="ECO:0000256" key="1">
    <source>
        <dbReference type="ARBA" id="ARBA00004651"/>
    </source>
</evidence>
<feature type="transmembrane region" description="Helical" evidence="9">
    <location>
        <begin position="242"/>
        <end position="260"/>
    </location>
</feature>
<evidence type="ECO:0000256" key="4">
    <source>
        <dbReference type="ARBA" id="ARBA00022475"/>
    </source>
</evidence>
<gene>
    <name evidence="11" type="ORF">CDH04_02770</name>
    <name evidence="12" type="ORF">FZC43_02770</name>
</gene>
<evidence type="ECO:0000259" key="10">
    <source>
        <dbReference type="PROSITE" id="PS51012"/>
    </source>
</evidence>
<dbReference type="InterPro" id="IPR047817">
    <property type="entry name" value="ABC2_TM_bact-type"/>
</dbReference>
<dbReference type="Proteomes" id="UP000681131">
    <property type="component" value="Chromosome"/>
</dbReference>
<feature type="transmembrane region" description="Helical" evidence="9">
    <location>
        <begin position="37"/>
        <end position="62"/>
    </location>
</feature>
<evidence type="ECO:0000256" key="8">
    <source>
        <dbReference type="ARBA" id="ARBA00023136"/>
    </source>
</evidence>
<evidence type="ECO:0000256" key="3">
    <source>
        <dbReference type="ARBA" id="ARBA00022448"/>
    </source>
</evidence>
<keyword evidence="7" id="KW-0625">Polysaccharide transport</keyword>
<feature type="domain" description="ABC transmembrane type-2" evidence="10">
    <location>
        <begin position="38"/>
        <end position="263"/>
    </location>
</feature>
<sequence>MRYLKEFYRFIKHLVNNHRLIFILAYNEFKEDFLGSYLGIAWAVIKPGMFIFVIWIVFTYGIRPGGDASATSNLILFLLTGMIPWFFFAEALTKTCDTIVENEFLVRKVSFSVNILPLVSIMSCFIIHLILLLLLIFIFIVNGHFPSIYWLQLPYYIGCSLMLLLGLGWLTSAMRVFVKDITEFVGLITQFGFWFTPVFWSPEKIPANYRFILDLNPMAYIVQGFRNTFIDGVWFWQQPTSTITFLVIALSILLLGAIVFKRLSPHFGDVI</sequence>
<reference evidence="12 14" key="2">
    <citation type="submission" date="2019-08" db="EMBL/GenBank/DDBJ databases">
        <title>Complete genome sequences of Francisella adeliensis (FSC1325 and FSC1326).</title>
        <authorList>
            <person name="Ohrman C."/>
            <person name="Uneklint I."/>
            <person name="Vallesi A."/>
            <person name="Karlsson L."/>
            <person name="Sjodin A."/>
        </authorList>
    </citation>
    <scope>NUCLEOTIDE SEQUENCE [LARGE SCALE GENOMIC DNA]</scope>
    <source>
        <strain evidence="12 14">FSC1325</strain>
    </source>
</reference>
<keyword evidence="14" id="KW-1185">Reference proteome</keyword>
<evidence type="ECO:0000256" key="9">
    <source>
        <dbReference type="RuleBase" id="RU361157"/>
    </source>
</evidence>
<dbReference type="GO" id="GO:0015774">
    <property type="term" value="P:polysaccharide transport"/>
    <property type="evidence" value="ECO:0007669"/>
    <property type="project" value="UniProtKB-KW"/>
</dbReference>
<dbReference type="PROSITE" id="PS51012">
    <property type="entry name" value="ABC_TM2"/>
    <property type="match status" value="1"/>
</dbReference>
<keyword evidence="3 9" id="KW-0813">Transport</keyword>
<evidence type="ECO:0000313" key="14">
    <source>
        <dbReference type="Proteomes" id="UP000681131"/>
    </source>
</evidence>
<evidence type="ECO:0000313" key="12">
    <source>
        <dbReference type="EMBL" id="QIW11630.1"/>
    </source>
</evidence>
<proteinExistence type="inferred from homology"/>
<evidence type="ECO:0000256" key="5">
    <source>
        <dbReference type="ARBA" id="ARBA00022692"/>
    </source>
</evidence>
<dbReference type="RefSeq" id="WP_112869575.1">
    <property type="nucleotide sequence ID" value="NZ_CP021781.1"/>
</dbReference>
<feature type="transmembrane region" description="Helical" evidence="9">
    <location>
        <begin position="113"/>
        <end position="141"/>
    </location>
</feature>
<reference evidence="11 13" key="1">
    <citation type="submission" date="2017-06" db="EMBL/GenBank/DDBJ databases">
        <title>Complete genome of Francisella adeliensis.</title>
        <authorList>
            <person name="Vallesi A."/>
            <person name="Sjodin A."/>
        </authorList>
    </citation>
    <scope>NUCLEOTIDE SEQUENCE [LARGE SCALE GENOMIC DNA]</scope>
    <source>
        <strain evidence="11 13">FDC440</strain>
    </source>
</reference>
<dbReference type="EMBL" id="CP021781">
    <property type="protein sequence ID" value="AXA33402.1"/>
    <property type="molecule type" value="Genomic_DNA"/>
</dbReference>
<dbReference type="PANTHER" id="PTHR30413">
    <property type="entry name" value="INNER MEMBRANE TRANSPORT PERMEASE"/>
    <property type="match status" value="1"/>
</dbReference>
<comment type="subcellular location">
    <subcellularLocation>
        <location evidence="9">Cell inner membrane</location>
        <topology evidence="9">Multi-pass membrane protein</topology>
    </subcellularLocation>
    <subcellularLocation>
        <location evidence="1">Cell membrane</location>
        <topology evidence="1">Multi-pass membrane protein</topology>
    </subcellularLocation>
</comment>
<keyword evidence="7" id="KW-0762">Sugar transport</keyword>
<organism evidence="11 13">
    <name type="scientific">Francisella adeliensis</name>
    <dbReference type="NCBI Taxonomy" id="2007306"/>
    <lineage>
        <taxon>Bacteria</taxon>
        <taxon>Pseudomonadati</taxon>
        <taxon>Pseudomonadota</taxon>
        <taxon>Gammaproteobacteria</taxon>
        <taxon>Thiotrichales</taxon>
        <taxon>Francisellaceae</taxon>
        <taxon>Francisella</taxon>
    </lineage>
</organism>
<evidence type="ECO:0000313" key="13">
    <source>
        <dbReference type="Proteomes" id="UP000251120"/>
    </source>
</evidence>
<dbReference type="InterPro" id="IPR013525">
    <property type="entry name" value="ABC2_TM"/>
</dbReference>
<protein>
    <recommendedName>
        <fullName evidence="9">Transport permease protein</fullName>
    </recommendedName>
</protein>
<dbReference type="OrthoDB" id="9786910at2"/>
<dbReference type="GO" id="GO:0005886">
    <property type="term" value="C:plasma membrane"/>
    <property type="evidence" value="ECO:0007669"/>
    <property type="project" value="UniProtKB-SubCell"/>
</dbReference>
<feature type="transmembrane region" description="Helical" evidence="9">
    <location>
        <begin position="184"/>
        <end position="200"/>
    </location>
</feature>